<dbReference type="InterPro" id="IPR001020">
    <property type="entry name" value="PTS_HPr_His_P_site"/>
</dbReference>
<dbReference type="CDD" id="cd00367">
    <property type="entry name" value="PTS-HPr_like"/>
    <property type="match status" value="1"/>
</dbReference>
<evidence type="ECO:0000256" key="2">
    <source>
        <dbReference type="ARBA" id="ARBA00004496"/>
    </source>
</evidence>
<evidence type="ECO:0000256" key="1">
    <source>
        <dbReference type="ARBA" id="ARBA00003681"/>
    </source>
</evidence>
<reference evidence="7" key="1">
    <citation type="submission" date="2022-12" db="EMBL/GenBank/DDBJ databases">
        <title>Reference genome sequencing for broad-spectrum identification of bacterial and archaeal isolates by mass spectrometry.</title>
        <authorList>
            <person name="Sekiguchi Y."/>
            <person name="Tourlousse D.M."/>
        </authorList>
    </citation>
    <scope>NUCLEOTIDE SEQUENCE</scope>
    <source>
        <strain evidence="7">5-2</strain>
    </source>
</reference>
<keyword evidence="8" id="KW-1185">Reference proteome</keyword>
<gene>
    <name evidence="7" type="ORF">BCONGLO52_00990</name>
</gene>
<dbReference type="EMBL" id="BSDQ01000001">
    <property type="protein sequence ID" value="GLI29258.1"/>
    <property type="molecule type" value="Genomic_DNA"/>
</dbReference>
<dbReference type="PROSITE" id="PS51350">
    <property type="entry name" value="PTS_HPR_DOM"/>
    <property type="match status" value="1"/>
</dbReference>
<accession>A0ABQ5RBH4</accession>
<evidence type="ECO:0000256" key="3">
    <source>
        <dbReference type="ARBA" id="ARBA00020422"/>
    </source>
</evidence>
<dbReference type="PRINTS" id="PR00107">
    <property type="entry name" value="PHOSPHOCPHPR"/>
</dbReference>
<evidence type="ECO:0000313" key="7">
    <source>
        <dbReference type="EMBL" id="GLI29258.1"/>
    </source>
</evidence>
<dbReference type="Gene3D" id="3.30.1340.10">
    <property type="entry name" value="HPr-like"/>
    <property type="match status" value="1"/>
</dbReference>
<keyword evidence="4" id="KW-0963">Cytoplasm</keyword>
<dbReference type="InterPro" id="IPR050399">
    <property type="entry name" value="HPr"/>
</dbReference>
<dbReference type="SUPFAM" id="SSF55594">
    <property type="entry name" value="HPr-like"/>
    <property type="match status" value="1"/>
</dbReference>
<name>A0ABQ5RBH4_9MICO</name>
<dbReference type="PANTHER" id="PTHR33705">
    <property type="entry name" value="PHOSPHOCARRIER PROTEIN HPR"/>
    <property type="match status" value="1"/>
</dbReference>
<proteinExistence type="predicted"/>
<comment type="function">
    <text evidence="1">General (non sugar-specific) component of the phosphoenolpyruvate-dependent sugar phosphotransferase system (sugar PTS). This major carbohydrate active-transport system catalyzes the phosphorylation of incoming sugar substrates concomitantly with their translocation across the cell membrane. The phosphoryl group from phosphoenolpyruvate (PEP) is transferred to the phosphoryl carrier protein HPr by enzyme I. Phospho-HPr then transfers it to the PTS EIIA domain.</text>
</comment>
<feature type="domain" description="HPr" evidence="6">
    <location>
        <begin position="23"/>
        <end position="111"/>
    </location>
</feature>
<evidence type="ECO:0000256" key="5">
    <source>
        <dbReference type="ARBA" id="ARBA00022683"/>
    </source>
</evidence>
<comment type="caution">
    <text evidence="7">The sequence shown here is derived from an EMBL/GenBank/DDBJ whole genome shotgun (WGS) entry which is preliminary data.</text>
</comment>
<dbReference type="PROSITE" id="PS00369">
    <property type="entry name" value="PTS_HPR_HIS"/>
    <property type="match status" value="1"/>
</dbReference>
<organism evidence="7 8">
    <name type="scientific">Brachybacterium conglomeratum</name>
    <dbReference type="NCBI Taxonomy" id="47846"/>
    <lineage>
        <taxon>Bacteria</taxon>
        <taxon>Bacillati</taxon>
        <taxon>Actinomycetota</taxon>
        <taxon>Actinomycetes</taxon>
        <taxon>Micrococcales</taxon>
        <taxon>Dermabacteraceae</taxon>
        <taxon>Brachybacterium</taxon>
    </lineage>
</organism>
<dbReference type="NCBIfam" id="TIGR01003">
    <property type="entry name" value="PTS_HPr_family"/>
    <property type="match status" value="1"/>
</dbReference>
<dbReference type="Proteomes" id="UP001144451">
    <property type="component" value="Unassembled WGS sequence"/>
</dbReference>
<dbReference type="InterPro" id="IPR035895">
    <property type="entry name" value="HPr-like_sf"/>
</dbReference>
<evidence type="ECO:0000313" key="8">
    <source>
        <dbReference type="Proteomes" id="UP001144451"/>
    </source>
</evidence>
<dbReference type="InterPro" id="IPR000032">
    <property type="entry name" value="HPr-like"/>
</dbReference>
<evidence type="ECO:0000256" key="4">
    <source>
        <dbReference type="ARBA" id="ARBA00022490"/>
    </source>
</evidence>
<dbReference type="Pfam" id="PF00381">
    <property type="entry name" value="PTS-HPr"/>
    <property type="match status" value="1"/>
</dbReference>
<evidence type="ECO:0000259" key="6">
    <source>
        <dbReference type="PROSITE" id="PS51350"/>
    </source>
</evidence>
<dbReference type="PANTHER" id="PTHR33705:SF2">
    <property type="entry name" value="PHOSPHOCARRIER PROTEIN NPR"/>
    <property type="match status" value="1"/>
</dbReference>
<comment type="subcellular location">
    <subcellularLocation>
        <location evidence="2">Cytoplasm</location>
    </subcellularLocation>
</comment>
<protein>
    <recommendedName>
        <fullName evidence="3">Phosphocarrier protein HPr</fullName>
    </recommendedName>
</protein>
<keyword evidence="5" id="KW-0598">Phosphotransferase system</keyword>
<sequence>MNAREGTPRRYPGATMSRKACQMSARTVKVASASGLHARPAALFSQAASEQPAAVTIETADAGPVKASSILMLLTLDVAFDDEVTLRAEGEGAEESLDALAALLETNLDEEFQES</sequence>